<keyword evidence="2" id="KW-1185">Reference proteome</keyword>
<dbReference type="GO" id="GO:0016791">
    <property type="term" value="F:phosphatase activity"/>
    <property type="evidence" value="ECO:0007669"/>
    <property type="project" value="TreeGrafter"/>
</dbReference>
<dbReference type="SUPFAM" id="SSF56784">
    <property type="entry name" value="HAD-like"/>
    <property type="match status" value="1"/>
</dbReference>
<dbReference type="PANTHER" id="PTHR10000:SF8">
    <property type="entry name" value="HAD SUPERFAMILY HYDROLASE-LIKE, TYPE 3"/>
    <property type="match status" value="1"/>
</dbReference>
<dbReference type="SFLD" id="SFLDS00003">
    <property type="entry name" value="Haloacid_Dehalogenase"/>
    <property type="match status" value="1"/>
</dbReference>
<dbReference type="PROSITE" id="PS01228">
    <property type="entry name" value="COF_1"/>
    <property type="match status" value="1"/>
</dbReference>
<evidence type="ECO:0000313" key="2">
    <source>
        <dbReference type="Proteomes" id="UP000001695"/>
    </source>
</evidence>
<dbReference type="KEGG" id="bid:Bind_0457"/>
<organism evidence="1 2">
    <name type="scientific">Beijerinckia indica subsp. indica (strain ATCC 9039 / DSM 1715 / NCIMB 8712)</name>
    <dbReference type="NCBI Taxonomy" id="395963"/>
    <lineage>
        <taxon>Bacteria</taxon>
        <taxon>Pseudomonadati</taxon>
        <taxon>Pseudomonadota</taxon>
        <taxon>Alphaproteobacteria</taxon>
        <taxon>Hyphomicrobiales</taxon>
        <taxon>Beijerinckiaceae</taxon>
        <taxon>Beijerinckia</taxon>
    </lineage>
</organism>
<dbReference type="NCBIfam" id="TIGR01484">
    <property type="entry name" value="HAD-SF-IIB"/>
    <property type="match status" value="1"/>
</dbReference>
<dbReference type="InterPro" id="IPR006379">
    <property type="entry name" value="HAD-SF_hydro_IIB"/>
</dbReference>
<dbReference type="Pfam" id="PF08282">
    <property type="entry name" value="Hydrolase_3"/>
    <property type="match status" value="1"/>
</dbReference>
<dbReference type="NCBIfam" id="TIGR00099">
    <property type="entry name" value="Cof-subfamily"/>
    <property type="match status" value="1"/>
</dbReference>
<sequence>MSDTVTPISLFISDVDGTLLTPDKSLTPATIAAVQRLHALGLPFTLVSSRPPQGFAMLIEPLELNAGLKLPLAAFNGGMIIDPQLTCLGIDLLPRECTQETIETMRAQGLEVWLYTETGWYVTEPDGAYVTHEIHAIKAKPITVADFSGLIDKAAKLVGSSKDFAKVVACEQVLAQKLQGKANAHRSQAYYIDVTPLGADKGHAVEKIASICGIPLAEVAVLGDMENDLPMFATAGVAIAMGNATEAVKAKADAVTSDNQHDGFAEAVTSFILPRVRSRPKI</sequence>
<dbReference type="AlphaFoldDB" id="B2IE86"/>
<reference evidence="1 2" key="2">
    <citation type="journal article" date="2010" name="J. Bacteriol.">
        <title>Complete genome sequence of Beijerinckia indica subsp. indica.</title>
        <authorList>
            <person name="Tamas I."/>
            <person name="Dedysh S.N."/>
            <person name="Liesack W."/>
            <person name="Stott M.B."/>
            <person name="Alam M."/>
            <person name="Murrell J.C."/>
            <person name="Dunfield P.F."/>
        </authorList>
    </citation>
    <scope>NUCLEOTIDE SEQUENCE [LARGE SCALE GENOMIC DNA]</scope>
    <source>
        <strain evidence="2">ATCC 9039 / DSM 1715 / NCIMB 8712</strain>
    </source>
</reference>
<evidence type="ECO:0000313" key="1">
    <source>
        <dbReference type="EMBL" id="ACB94110.1"/>
    </source>
</evidence>
<dbReference type="SFLD" id="SFLDG01140">
    <property type="entry name" value="C2.B:_Phosphomannomutase_and_P"/>
    <property type="match status" value="1"/>
</dbReference>
<dbReference type="GO" id="GO:0000287">
    <property type="term" value="F:magnesium ion binding"/>
    <property type="evidence" value="ECO:0007669"/>
    <property type="project" value="TreeGrafter"/>
</dbReference>
<dbReference type="RefSeq" id="WP_012383468.1">
    <property type="nucleotide sequence ID" value="NC_010581.1"/>
</dbReference>
<dbReference type="InterPro" id="IPR023214">
    <property type="entry name" value="HAD_sf"/>
</dbReference>
<protein>
    <submittedName>
        <fullName evidence="1">Cof-like hydrolase</fullName>
    </submittedName>
</protein>
<dbReference type="STRING" id="395963.Bind_0457"/>
<dbReference type="InterPro" id="IPR036412">
    <property type="entry name" value="HAD-like_sf"/>
</dbReference>
<dbReference type="Gene3D" id="3.30.1240.10">
    <property type="match status" value="1"/>
</dbReference>
<proteinExistence type="predicted"/>
<accession>B2IE86</accession>
<dbReference type="EMBL" id="CP001016">
    <property type="protein sequence ID" value="ACB94110.1"/>
    <property type="molecule type" value="Genomic_DNA"/>
</dbReference>
<reference evidence="2" key="1">
    <citation type="submission" date="2008-03" db="EMBL/GenBank/DDBJ databases">
        <title>Complete sequence of chromosome of Beijerinckia indica subsp. indica ATCC 9039.</title>
        <authorList>
            <consortium name="US DOE Joint Genome Institute"/>
            <person name="Copeland A."/>
            <person name="Lucas S."/>
            <person name="Lapidus A."/>
            <person name="Glavina del Rio T."/>
            <person name="Dalin E."/>
            <person name="Tice H."/>
            <person name="Bruce D."/>
            <person name="Goodwin L."/>
            <person name="Pitluck S."/>
            <person name="LaButti K."/>
            <person name="Schmutz J."/>
            <person name="Larimer F."/>
            <person name="Land M."/>
            <person name="Hauser L."/>
            <person name="Kyrpides N."/>
            <person name="Mikhailova N."/>
            <person name="Dunfield P.F."/>
            <person name="Dedysh S.N."/>
            <person name="Liesack W."/>
            <person name="Saw J.H."/>
            <person name="Alam M."/>
            <person name="Chen Y."/>
            <person name="Murrell J.C."/>
            <person name="Richardson P."/>
        </authorList>
    </citation>
    <scope>NUCLEOTIDE SEQUENCE [LARGE SCALE GENOMIC DNA]</scope>
    <source>
        <strain evidence="2">ATCC 9039 / DSM 1715 / NCIMB 8712</strain>
    </source>
</reference>
<dbReference type="Proteomes" id="UP000001695">
    <property type="component" value="Chromosome"/>
</dbReference>
<dbReference type="PANTHER" id="PTHR10000">
    <property type="entry name" value="PHOSPHOSERINE PHOSPHATASE"/>
    <property type="match status" value="1"/>
</dbReference>
<dbReference type="eggNOG" id="COG0561">
    <property type="taxonomic scope" value="Bacteria"/>
</dbReference>
<gene>
    <name evidence="1" type="ordered locus">Bind_0457</name>
</gene>
<dbReference type="HOGENOM" id="CLU_044146_0_2_5"/>
<dbReference type="GO" id="GO:0005829">
    <property type="term" value="C:cytosol"/>
    <property type="evidence" value="ECO:0007669"/>
    <property type="project" value="TreeGrafter"/>
</dbReference>
<dbReference type="InterPro" id="IPR000150">
    <property type="entry name" value="Cof"/>
</dbReference>
<keyword evidence="1" id="KW-0378">Hydrolase</keyword>
<dbReference type="OrthoDB" id="7847955at2"/>
<name>B2IE86_BEII9</name>
<dbReference type="CDD" id="cd07516">
    <property type="entry name" value="HAD_Pase"/>
    <property type="match status" value="1"/>
</dbReference>
<dbReference type="Gene3D" id="3.40.50.1000">
    <property type="entry name" value="HAD superfamily/HAD-like"/>
    <property type="match status" value="1"/>
</dbReference>